<evidence type="ECO:0000259" key="2">
    <source>
        <dbReference type="Pfam" id="PF02894"/>
    </source>
</evidence>
<feature type="domain" description="Gfo/Idh/MocA-like oxidoreductase C-terminal" evidence="2">
    <location>
        <begin position="136"/>
        <end position="358"/>
    </location>
</feature>
<accession>A0A556QSJ1</accession>
<dbReference type="EMBL" id="VMBG01000001">
    <property type="protein sequence ID" value="TSJ79600.1"/>
    <property type="molecule type" value="Genomic_DNA"/>
</dbReference>
<organism evidence="3 4">
    <name type="scientific">Rariglobus hedericola</name>
    <dbReference type="NCBI Taxonomy" id="2597822"/>
    <lineage>
        <taxon>Bacteria</taxon>
        <taxon>Pseudomonadati</taxon>
        <taxon>Verrucomicrobiota</taxon>
        <taxon>Opitutia</taxon>
        <taxon>Opitutales</taxon>
        <taxon>Opitutaceae</taxon>
        <taxon>Rariglobus</taxon>
    </lineage>
</organism>
<keyword evidence="4" id="KW-1185">Reference proteome</keyword>
<evidence type="ECO:0000313" key="4">
    <source>
        <dbReference type="Proteomes" id="UP000315648"/>
    </source>
</evidence>
<comment type="caution">
    <text evidence="3">The sequence shown here is derived from an EMBL/GenBank/DDBJ whole genome shotgun (WGS) entry which is preliminary data.</text>
</comment>
<dbReference type="PANTHER" id="PTHR43377:SF2">
    <property type="entry name" value="BINDING ROSSMANN FOLD OXIDOREDUCTASE, PUTATIVE (AFU_ORTHOLOGUE AFUA_4G00560)-RELATED"/>
    <property type="match status" value="1"/>
</dbReference>
<protein>
    <submittedName>
        <fullName evidence="3">Gfo/Idh/MocA family oxidoreductase</fullName>
    </submittedName>
</protein>
<dbReference type="PANTHER" id="PTHR43377">
    <property type="entry name" value="BILIVERDIN REDUCTASE A"/>
    <property type="match status" value="1"/>
</dbReference>
<reference evidence="3 4" key="1">
    <citation type="submission" date="2019-07" db="EMBL/GenBank/DDBJ databases">
        <title>Description of 53C-WASEF.</title>
        <authorList>
            <person name="Pitt A."/>
            <person name="Hahn M.W."/>
        </authorList>
    </citation>
    <scope>NUCLEOTIDE SEQUENCE [LARGE SCALE GENOMIC DNA]</scope>
    <source>
        <strain evidence="3 4">53C-WASEF</strain>
    </source>
</reference>
<dbReference type="InterPro" id="IPR036291">
    <property type="entry name" value="NAD(P)-bd_dom_sf"/>
</dbReference>
<evidence type="ECO:0000313" key="3">
    <source>
        <dbReference type="EMBL" id="TSJ79600.1"/>
    </source>
</evidence>
<dbReference type="InterPro" id="IPR004104">
    <property type="entry name" value="Gfo/Idh/MocA-like_OxRdtase_C"/>
</dbReference>
<evidence type="ECO:0000259" key="1">
    <source>
        <dbReference type="Pfam" id="PF01408"/>
    </source>
</evidence>
<dbReference type="OrthoDB" id="9774191at2"/>
<name>A0A556QSJ1_9BACT</name>
<feature type="domain" description="Gfo/Idh/MocA-like oxidoreductase N-terminal" evidence="1">
    <location>
        <begin position="2"/>
        <end position="122"/>
    </location>
</feature>
<dbReference type="InterPro" id="IPR051450">
    <property type="entry name" value="Gfo/Idh/MocA_Oxidoreductases"/>
</dbReference>
<sequence>MIRLGLIGIGQRLAHMVTCFKASDPSLRIVGVVDPDREGALARLPEPDRAHVRFFDSLDELLREARPDALAIGTRCNLHTPLAIAAAASGLPLFLEKPVSVSFAQAHALEQAFARSRSEVVVSFPLRVSHLCRMVKARVEAGELGRLEHLLGVNYVPYGNVYFDSWYRDYATTQGLFLQKATHDFDYLTYLAGAPIVRVAAMAQQGRVFRDRSLEPAEGDDTRTYFDNIGRPETGMNEDASSALLEFANGIHGVYTQVFYSKHEAQARGATLSGRHGTLRFDWYQNELRLHPHAEAATVTDRPPEGLNHFGGDGVLAENFINVIRGRAASASPLSAGLQSVYACLAARESAATGRFVAVQQVTELAPASEIPAESPEPVAASA</sequence>
<gene>
    <name evidence="3" type="ORF">FPL22_10030</name>
</gene>
<dbReference type="AlphaFoldDB" id="A0A556QSJ1"/>
<dbReference type="InterPro" id="IPR000683">
    <property type="entry name" value="Gfo/Idh/MocA-like_OxRdtase_N"/>
</dbReference>
<dbReference type="Gene3D" id="3.30.360.10">
    <property type="entry name" value="Dihydrodipicolinate Reductase, domain 2"/>
    <property type="match status" value="1"/>
</dbReference>
<proteinExistence type="predicted"/>
<dbReference type="SUPFAM" id="SSF51735">
    <property type="entry name" value="NAD(P)-binding Rossmann-fold domains"/>
    <property type="match status" value="1"/>
</dbReference>
<dbReference type="SUPFAM" id="SSF55347">
    <property type="entry name" value="Glyceraldehyde-3-phosphate dehydrogenase-like, C-terminal domain"/>
    <property type="match status" value="1"/>
</dbReference>
<dbReference type="Gene3D" id="3.40.50.720">
    <property type="entry name" value="NAD(P)-binding Rossmann-like Domain"/>
    <property type="match status" value="1"/>
</dbReference>
<dbReference type="Pfam" id="PF01408">
    <property type="entry name" value="GFO_IDH_MocA"/>
    <property type="match status" value="1"/>
</dbReference>
<dbReference type="Pfam" id="PF02894">
    <property type="entry name" value="GFO_IDH_MocA_C"/>
    <property type="match status" value="1"/>
</dbReference>
<dbReference type="RefSeq" id="WP_144230141.1">
    <property type="nucleotide sequence ID" value="NZ_CBCRVV010000012.1"/>
</dbReference>
<dbReference type="GO" id="GO:0000166">
    <property type="term" value="F:nucleotide binding"/>
    <property type="evidence" value="ECO:0007669"/>
    <property type="project" value="InterPro"/>
</dbReference>
<dbReference type="Proteomes" id="UP000315648">
    <property type="component" value="Unassembled WGS sequence"/>
</dbReference>